<sequence>MVYLRKTSKSDKWDCILTMDRSRSLEIAHVSTLRSGTTDELSVYDVPFHVECYEQLQIRTVKIGKSLDENQSQSFKRVLMVSTPHSGKTTLMQGIMNFIVGVSYNDDFRLSFGQDLFSKAQEYQDWTTVYQFVEYEGGKFGVPLMFIDIPRTEGSTELDVHMNKIYDIFSKVQDFFTLLGINHYLF</sequence>
<dbReference type="OrthoDB" id="8954335at2759"/>
<evidence type="ECO:0000313" key="2">
    <source>
        <dbReference type="RefSeq" id="XP_022292804.1"/>
    </source>
</evidence>
<proteinExistence type="predicted"/>
<reference evidence="2" key="1">
    <citation type="submission" date="2025-08" db="UniProtKB">
        <authorList>
            <consortium name="RefSeq"/>
        </authorList>
    </citation>
    <scope>IDENTIFICATION</scope>
    <source>
        <tissue evidence="2">Whole sample</tissue>
    </source>
</reference>
<evidence type="ECO:0000313" key="1">
    <source>
        <dbReference type="Proteomes" id="UP000694844"/>
    </source>
</evidence>
<dbReference type="KEGG" id="cvn:111103674"/>
<name>A0A8B8ARI7_CRAVI</name>
<dbReference type="AlphaFoldDB" id="A0A8B8ARI7"/>
<dbReference type="GeneID" id="111103674"/>
<dbReference type="Proteomes" id="UP000694844">
    <property type="component" value="Chromosome 7"/>
</dbReference>
<gene>
    <name evidence="2" type="primary">LOC111103674</name>
</gene>
<accession>A0A8B8ARI7</accession>
<organism evidence="1 2">
    <name type="scientific">Crassostrea virginica</name>
    <name type="common">Eastern oyster</name>
    <dbReference type="NCBI Taxonomy" id="6565"/>
    <lineage>
        <taxon>Eukaryota</taxon>
        <taxon>Metazoa</taxon>
        <taxon>Spiralia</taxon>
        <taxon>Lophotrochozoa</taxon>
        <taxon>Mollusca</taxon>
        <taxon>Bivalvia</taxon>
        <taxon>Autobranchia</taxon>
        <taxon>Pteriomorphia</taxon>
        <taxon>Ostreida</taxon>
        <taxon>Ostreoidea</taxon>
        <taxon>Ostreidae</taxon>
        <taxon>Crassostrea</taxon>
    </lineage>
</organism>
<protein>
    <submittedName>
        <fullName evidence="2">Uncharacterized protein LOC111103674</fullName>
    </submittedName>
</protein>
<keyword evidence="1" id="KW-1185">Reference proteome</keyword>
<dbReference type="RefSeq" id="XP_022292804.1">
    <property type="nucleotide sequence ID" value="XM_022437096.1"/>
</dbReference>